<dbReference type="KEGG" id="hhg:XM38_046040"/>
<gene>
    <name evidence="3" type="ORF">XM38_046040</name>
</gene>
<evidence type="ECO:0000259" key="2">
    <source>
        <dbReference type="Pfam" id="PF13559"/>
    </source>
</evidence>
<keyword evidence="1" id="KW-1133">Transmembrane helix</keyword>
<dbReference type="AlphaFoldDB" id="A0A1Z3HTK7"/>
<protein>
    <recommendedName>
        <fullName evidence="2">Protein-glutamine gamma-glutamyltransferase-like C-terminal domain-containing protein</fullName>
    </recommendedName>
</protein>
<evidence type="ECO:0000313" key="4">
    <source>
        <dbReference type="Proteomes" id="UP000191901"/>
    </source>
</evidence>
<dbReference type="EMBL" id="CP021983">
    <property type="protein sequence ID" value="ASC73633.1"/>
    <property type="molecule type" value="Genomic_DNA"/>
</dbReference>
<evidence type="ECO:0000256" key="1">
    <source>
        <dbReference type="SAM" id="Phobius"/>
    </source>
</evidence>
<evidence type="ECO:0000313" key="3">
    <source>
        <dbReference type="EMBL" id="ASC73633.1"/>
    </source>
</evidence>
<keyword evidence="4" id="KW-1185">Reference proteome</keyword>
<name>A0A1Z3HTK7_9CYAN</name>
<dbReference type="STRING" id="1641165.XM38_23790"/>
<keyword evidence="1" id="KW-0472">Membrane</keyword>
<dbReference type="InterPro" id="IPR025403">
    <property type="entry name" value="TgpA-like_C"/>
</dbReference>
<accession>A0A1Z3HTK7</accession>
<dbReference type="RefSeq" id="WP_080813350.1">
    <property type="nucleotide sequence ID" value="NZ_CP021983.2"/>
</dbReference>
<dbReference type="OrthoDB" id="462387at2"/>
<proteinExistence type="predicted"/>
<dbReference type="Pfam" id="PF13559">
    <property type="entry name" value="DUF4129"/>
    <property type="match status" value="1"/>
</dbReference>
<sequence length="193" mass="22836">MDAYATSNLGWQLRLLLQRLGEAWEFFWSRWQWQPADSPQWTLPEPLRQVLLGLILAGLGLWLAWMLYRMGANWWHQPGQWQRRRPTSVSTSQAASSPVRWQQAQHWAQQGDYRQACHILYLAALQYLHQQQHLPANPSYTDGDYLDQVSQLAQPRPYQLLIRTHERLEFGNHPAAADTYERCRRAFQEIMRP</sequence>
<feature type="domain" description="Protein-glutamine gamma-glutamyltransferase-like C-terminal" evidence="2">
    <location>
        <begin position="120"/>
        <end position="187"/>
    </location>
</feature>
<feature type="transmembrane region" description="Helical" evidence="1">
    <location>
        <begin position="50"/>
        <end position="68"/>
    </location>
</feature>
<organism evidence="3 4">
    <name type="scientific">Halomicronema hongdechloris C2206</name>
    <dbReference type="NCBI Taxonomy" id="1641165"/>
    <lineage>
        <taxon>Bacteria</taxon>
        <taxon>Bacillati</taxon>
        <taxon>Cyanobacteriota</taxon>
        <taxon>Cyanophyceae</taxon>
        <taxon>Nodosilineales</taxon>
        <taxon>Nodosilineaceae</taxon>
        <taxon>Halomicronema</taxon>
    </lineage>
</organism>
<dbReference type="Proteomes" id="UP000191901">
    <property type="component" value="Chromosome"/>
</dbReference>
<reference evidence="3 4" key="1">
    <citation type="journal article" date="2016" name="Biochim. Biophys. Acta">
        <title>Characterization of red-shifted phycobilisomes isolated from the chlorophyll f-containing cyanobacterium Halomicronema hongdechloris.</title>
        <authorList>
            <person name="Li Y."/>
            <person name="Lin Y."/>
            <person name="Garvey C.J."/>
            <person name="Birch D."/>
            <person name="Corkery R.W."/>
            <person name="Loughlin P.C."/>
            <person name="Scheer H."/>
            <person name="Willows R.D."/>
            <person name="Chen M."/>
        </authorList>
    </citation>
    <scope>NUCLEOTIDE SEQUENCE [LARGE SCALE GENOMIC DNA]</scope>
    <source>
        <strain evidence="3 4">C2206</strain>
    </source>
</reference>
<keyword evidence="1" id="KW-0812">Transmembrane</keyword>